<evidence type="ECO:0008006" key="4">
    <source>
        <dbReference type="Google" id="ProtNLM"/>
    </source>
</evidence>
<name>A0ABM9HMN9_9PROT</name>
<feature type="compositionally biased region" description="Low complexity" evidence="1">
    <location>
        <begin position="57"/>
        <end position="70"/>
    </location>
</feature>
<dbReference type="EMBL" id="CAMXCH010000002">
    <property type="protein sequence ID" value="CAI3935961.1"/>
    <property type="molecule type" value="Genomic_DNA"/>
</dbReference>
<feature type="region of interest" description="Disordered" evidence="1">
    <location>
        <begin position="47"/>
        <end position="77"/>
    </location>
</feature>
<proteinExistence type="predicted"/>
<gene>
    <name evidence="2" type="ORF">R83534S58_LOCUS826</name>
</gene>
<sequence>MTTNDTQDPLIDDQNSNLNDENNSSSAINSQESEIIILNGASISNTSESSILDEDSTTSTDNTSESNENTIQPRDSQIPSAATIVFPTYNVSTTTTGASWATLNNATQSGYAIKYNGGANYGTDGNYQFYIGESAGTNAGNAIYDTQSRNFAITGNAGVHLGRGNIFIVGSTIAANLTIATPTTAAKKTSASLTLASGSYLSVNGYLGATTSTSVAGFVSAADQVSIKVVSSFFTVGPTTGTIINPKFGNNNVMEIGGTFGVYQNASANIGSNFTLSAGALEVGANNGNITIDNNDFLVQDCY</sequence>
<evidence type="ECO:0000313" key="3">
    <source>
        <dbReference type="Proteomes" id="UP001154272"/>
    </source>
</evidence>
<comment type="caution">
    <text evidence="2">The sequence shown here is derived from an EMBL/GenBank/DDBJ whole genome shotgun (WGS) entry which is preliminary data.</text>
</comment>
<dbReference type="RefSeq" id="WP_282023591.1">
    <property type="nucleotide sequence ID" value="NZ_CAMXCH010000002.1"/>
</dbReference>
<evidence type="ECO:0000256" key="1">
    <source>
        <dbReference type="SAM" id="MobiDB-lite"/>
    </source>
</evidence>
<keyword evidence="3" id="KW-1185">Reference proteome</keyword>
<protein>
    <recommendedName>
        <fullName evidence="4">MBG domain-containing protein</fullName>
    </recommendedName>
</protein>
<accession>A0ABM9HMN9</accession>
<dbReference type="Proteomes" id="UP001154272">
    <property type="component" value="Unassembled WGS sequence"/>
</dbReference>
<evidence type="ECO:0000313" key="2">
    <source>
        <dbReference type="EMBL" id="CAI3935961.1"/>
    </source>
</evidence>
<reference evidence="2" key="1">
    <citation type="submission" date="2022-10" db="EMBL/GenBank/DDBJ databases">
        <authorList>
            <person name="Botero Cardona J."/>
        </authorList>
    </citation>
    <scope>NUCLEOTIDE SEQUENCE</scope>
    <source>
        <strain evidence="2">R-83534</strain>
    </source>
</reference>
<feature type="region of interest" description="Disordered" evidence="1">
    <location>
        <begin position="1"/>
        <end position="28"/>
    </location>
</feature>
<feature type="compositionally biased region" description="Low complexity" evidence="1">
    <location>
        <begin position="12"/>
        <end position="26"/>
    </location>
</feature>
<organism evidence="2 3">
    <name type="scientific">Commensalibacter papalotli</name>
    <name type="common">ex Botero et al. 2024</name>
    <dbReference type="NCBI Taxonomy" id="2972766"/>
    <lineage>
        <taxon>Bacteria</taxon>
        <taxon>Pseudomonadati</taxon>
        <taxon>Pseudomonadota</taxon>
        <taxon>Alphaproteobacteria</taxon>
        <taxon>Acetobacterales</taxon>
        <taxon>Acetobacteraceae</taxon>
    </lineage>
</organism>